<reference evidence="3 4" key="1">
    <citation type="journal article" date="2012" name="J. Bacteriol.">
        <title>Draft Genome Sequence of the Extremely Halophilic Archaeon Halogranum salarium B-1T.</title>
        <authorList>
            <person name="Kim K.K."/>
            <person name="Lee K.C."/>
            <person name="Lee J.S."/>
        </authorList>
    </citation>
    <scope>NUCLEOTIDE SEQUENCE [LARGE SCALE GENOMIC DNA]</scope>
    <source>
        <strain evidence="3 4">B-1</strain>
    </source>
</reference>
<dbReference type="PATRIC" id="fig|1210908.3.peg.4183"/>
<dbReference type="Proteomes" id="UP000007813">
    <property type="component" value="Unassembled WGS sequence"/>
</dbReference>
<comment type="caution">
    <text evidence="3">The sequence shown here is derived from an EMBL/GenBank/DDBJ whole genome shotgun (WGS) entry which is preliminary data.</text>
</comment>
<evidence type="ECO:0000313" key="3">
    <source>
        <dbReference type="EMBL" id="EJN57092.1"/>
    </source>
</evidence>
<proteinExistence type="predicted"/>
<dbReference type="OrthoDB" id="204947at2157"/>
<keyword evidence="1" id="KW-0812">Transmembrane</keyword>
<dbReference type="EMBL" id="ALJD01000016">
    <property type="protein sequence ID" value="EJN57092.1"/>
    <property type="molecule type" value="Genomic_DNA"/>
</dbReference>
<evidence type="ECO:0000313" key="4">
    <source>
        <dbReference type="Proteomes" id="UP000007813"/>
    </source>
</evidence>
<organism evidence="3 4">
    <name type="scientific">Halogranum salarium B-1</name>
    <dbReference type="NCBI Taxonomy" id="1210908"/>
    <lineage>
        <taxon>Archaea</taxon>
        <taxon>Methanobacteriati</taxon>
        <taxon>Methanobacteriota</taxon>
        <taxon>Stenosarchaea group</taxon>
        <taxon>Halobacteria</taxon>
        <taxon>Halobacteriales</taxon>
        <taxon>Haloferacaceae</taxon>
    </lineage>
</organism>
<feature type="transmembrane region" description="Helical" evidence="1">
    <location>
        <begin position="9"/>
        <end position="27"/>
    </location>
</feature>
<feature type="domain" description="DUF7575" evidence="2">
    <location>
        <begin position="120"/>
        <end position="146"/>
    </location>
</feature>
<protein>
    <recommendedName>
        <fullName evidence="2">DUF7575 domain-containing protein</fullName>
    </recommendedName>
</protein>
<dbReference type="RefSeq" id="WP_009377800.1">
    <property type="nucleotide sequence ID" value="NZ_ALJD01000016.1"/>
</dbReference>
<keyword evidence="1" id="KW-1133">Transmembrane helix</keyword>
<name>J3ESW1_9EURY</name>
<dbReference type="eggNOG" id="arCOG03295">
    <property type="taxonomic scope" value="Archaea"/>
</dbReference>
<dbReference type="AlphaFoldDB" id="J3ESW1"/>
<sequence>MDQRKEKRTWLAVALAIPVVGLGHLYLRRWMRAAGWLLLVIGSSMFVPAEEINALNAGWEAMLSGSGSVASVPAPNFVALAPIIVVGFLSIVDAYLVARNQNAEYRAQQAALAAGEDPSAEIECPVCGRPVDPELDFCHWCTTKLEWPDQETEHADQP</sequence>
<evidence type="ECO:0000256" key="1">
    <source>
        <dbReference type="SAM" id="Phobius"/>
    </source>
</evidence>
<dbReference type="InterPro" id="IPR055997">
    <property type="entry name" value="DUF7575"/>
</dbReference>
<evidence type="ECO:0000259" key="2">
    <source>
        <dbReference type="Pfam" id="PF24460"/>
    </source>
</evidence>
<accession>J3ESW1</accession>
<dbReference type="Pfam" id="PF24460">
    <property type="entry name" value="DUF7575"/>
    <property type="match status" value="1"/>
</dbReference>
<gene>
    <name evidence="3" type="ORF">HSB1_44780</name>
</gene>
<keyword evidence="1" id="KW-0472">Membrane</keyword>
<feature type="transmembrane region" description="Helical" evidence="1">
    <location>
        <begin position="77"/>
        <end position="98"/>
    </location>
</feature>